<protein>
    <submittedName>
        <fullName evidence="1">Uncharacterized protein</fullName>
    </submittedName>
</protein>
<organism evidence="1 2">
    <name type="scientific">Parelaphostrongylus tenuis</name>
    <name type="common">Meningeal worm</name>
    <dbReference type="NCBI Taxonomy" id="148309"/>
    <lineage>
        <taxon>Eukaryota</taxon>
        <taxon>Metazoa</taxon>
        <taxon>Ecdysozoa</taxon>
        <taxon>Nematoda</taxon>
        <taxon>Chromadorea</taxon>
        <taxon>Rhabditida</taxon>
        <taxon>Rhabditina</taxon>
        <taxon>Rhabditomorpha</taxon>
        <taxon>Strongyloidea</taxon>
        <taxon>Metastrongylidae</taxon>
        <taxon>Parelaphostrongylus</taxon>
    </lineage>
</organism>
<name>A0AAD5N5N6_PARTN</name>
<comment type="caution">
    <text evidence="1">The sequence shown here is derived from an EMBL/GenBank/DDBJ whole genome shotgun (WGS) entry which is preliminary data.</text>
</comment>
<evidence type="ECO:0000313" key="1">
    <source>
        <dbReference type="EMBL" id="KAJ1362826.1"/>
    </source>
</evidence>
<accession>A0AAD5N5N6</accession>
<keyword evidence="2" id="KW-1185">Reference proteome</keyword>
<sequence length="85" mass="9885">MDPRILLEQDFAFKIYGIHQLLFFTQRIQTQLWSVLQSLGQNPVSHEDMKAFVEHVLEEKNCMQGKFISVLYVTLDLVEHSSTSS</sequence>
<dbReference type="AlphaFoldDB" id="A0AAD5N5N6"/>
<reference evidence="1" key="1">
    <citation type="submission" date="2021-06" db="EMBL/GenBank/DDBJ databases">
        <title>Parelaphostrongylus tenuis whole genome reference sequence.</title>
        <authorList>
            <person name="Garwood T.J."/>
            <person name="Larsen P.A."/>
            <person name="Fountain-Jones N.M."/>
            <person name="Garbe J.R."/>
            <person name="Macchietto M.G."/>
            <person name="Kania S.A."/>
            <person name="Gerhold R.W."/>
            <person name="Richards J.E."/>
            <person name="Wolf T.M."/>
        </authorList>
    </citation>
    <scope>NUCLEOTIDE SEQUENCE</scope>
    <source>
        <strain evidence="1">MNPRO001-30</strain>
        <tissue evidence="1">Meninges</tissue>
    </source>
</reference>
<proteinExistence type="predicted"/>
<dbReference type="Proteomes" id="UP001196413">
    <property type="component" value="Unassembled WGS sequence"/>
</dbReference>
<evidence type="ECO:0000313" key="2">
    <source>
        <dbReference type="Proteomes" id="UP001196413"/>
    </source>
</evidence>
<gene>
    <name evidence="1" type="ORF">KIN20_022512</name>
</gene>
<dbReference type="EMBL" id="JAHQIW010004543">
    <property type="protein sequence ID" value="KAJ1362826.1"/>
    <property type="molecule type" value="Genomic_DNA"/>
</dbReference>